<gene>
    <name evidence="1" type="ORF">L1987_12211</name>
</gene>
<evidence type="ECO:0000313" key="2">
    <source>
        <dbReference type="Proteomes" id="UP001056120"/>
    </source>
</evidence>
<name>A0ACB9JFR7_9ASTR</name>
<comment type="caution">
    <text evidence="1">The sequence shown here is derived from an EMBL/GenBank/DDBJ whole genome shotgun (WGS) entry which is preliminary data.</text>
</comment>
<proteinExistence type="predicted"/>
<reference evidence="1 2" key="2">
    <citation type="journal article" date="2022" name="Mol. Ecol. Resour.">
        <title>The genomes of chicory, endive, great burdock and yacon provide insights into Asteraceae paleo-polyploidization history and plant inulin production.</title>
        <authorList>
            <person name="Fan W."/>
            <person name="Wang S."/>
            <person name="Wang H."/>
            <person name="Wang A."/>
            <person name="Jiang F."/>
            <person name="Liu H."/>
            <person name="Zhao H."/>
            <person name="Xu D."/>
            <person name="Zhang Y."/>
        </authorList>
    </citation>
    <scope>NUCLEOTIDE SEQUENCE [LARGE SCALE GENOMIC DNA]</scope>
    <source>
        <strain evidence="2">cv. Yunnan</strain>
        <tissue evidence="1">Leaves</tissue>
    </source>
</reference>
<keyword evidence="2" id="KW-1185">Reference proteome</keyword>
<sequence>MNSHCTTTSVACFEGHIRPQGWLWAGEIHMTHLSQIKQETFFLFNNMGCYKYIETIFIPIFILLLSLNSVMPCKDQLSTTFYDKTCPKALATIKSSIRAAVSCNPRNAALLIRLHFHDCFVQGCDASLLLEGEGSEKRSPANNGVLGYEIIDAAKAAVERVCPGVVSCADILAVAARDASVAVKGPSWSVRLGRRDSTTFNATQAAADLPRGDFNLSRLIDNFQRKGLNAREMVALSGSHTIGLARCVTFRARIYNNASNIDAAFASSLRENCPPTSPDGNNNTRPLDLMTPNRFDNNYFRNLVRSKGLLTSDQVLFNGDSTDSIVTEYVKNPAKFNSDFAAAMVKMGEIDLLTGANGVIRTLCTTAS</sequence>
<accession>A0ACB9JFR7</accession>
<reference evidence="2" key="1">
    <citation type="journal article" date="2022" name="Mol. Ecol. Resour.">
        <title>The genomes of chicory, endive, great burdock and yacon provide insights into Asteraceae palaeo-polyploidization history and plant inulin production.</title>
        <authorList>
            <person name="Fan W."/>
            <person name="Wang S."/>
            <person name="Wang H."/>
            <person name="Wang A."/>
            <person name="Jiang F."/>
            <person name="Liu H."/>
            <person name="Zhao H."/>
            <person name="Xu D."/>
            <person name="Zhang Y."/>
        </authorList>
    </citation>
    <scope>NUCLEOTIDE SEQUENCE [LARGE SCALE GENOMIC DNA]</scope>
    <source>
        <strain evidence="2">cv. Yunnan</strain>
    </source>
</reference>
<protein>
    <submittedName>
        <fullName evidence="1">Uncharacterized protein</fullName>
    </submittedName>
</protein>
<evidence type="ECO:0000313" key="1">
    <source>
        <dbReference type="EMBL" id="KAI3818405.1"/>
    </source>
</evidence>
<organism evidence="1 2">
    <name type="scientific">Smallanthus sonchifolius</name>
    <dbReference type="NCBI Taxonomy" id="185202"/>
    <lineage>
        <taxon>Eukaryota</taxon>
        <taxon>Viridiplantae</taxon>
        <taxon>Streptophyta</taxon>
        <taxon>Embryophyta</taxon>
        <taxon>Tracheophyta</taxon>
        <taxon>Spermatophyta</taxon>
        <taxon>Magnoliopsida</taxon>
        <taxon>eudicotyledons</taxon>
        <taxon>Gunneridae</taxon>
        <taxon>Pentapetalae</taxon>
        <taxon>asterids</taxon>
        <taxon>campanulids</taxon>
        <taxon>Asterales</taxon>
        <taxon>Asteraceae</taxon>
        <taxon>Asteroideae</taxon>
        <taxon>Heliantheae alliance</taxon>
        <taxon>Millerieae</taxon>
        <taxon>Smallanthus</taxon>
    </lineage>
</organism>
<dbReference type="Proteomes" id="UP001056120">
    <property type="component" value="Linkage Group LG04"/>
</dbReference>
<dbReference type="EMBL" id="CM042021">
    <property type="protein sequence ID" value="KAI3818405.1"/>
    <property type="molecule type" value="Genomic_DNA"/>
</dbReference>